<comment type="caution">
    <text evidence="1">The sequence shown here is derived from an EMBL/GenBank/DDBJ whole genome shotgun (WGS) entry which is preliminary data.</text>
</comment>
<dbReference type="EMBL" id="SNRW01045072">
    <property type="protein sequence ID" value="KAA6321953.1"/>
    <property type="molecule type" value="Genomic_DNA"/>
</dbReference>
<gene>
    <name evidence="1" type="ORF">EZS28_054490</name>
</gene>
<feature type="non-terminal residue" evidence="1">
    <location>
        <position position="1"/>
    </location>
</feature>
<sequence length="95" mass="10897">TSKLFSDTLSYRIPEISQQNFIGELEHKSMMPTILMGLSHSKNVNTNVIICQIRVDYIISDVILFRATYETVRQVPIQKDCIITIRITPSDIPQD</sequence>
<organism evidence="1 2">
    <name type="scientific">Streblomastix strix</name>
    <dbReference type="NCBI Taxonomy" id="222440"/>
    <lineage>
        <taxon>Eukaryota</taxon>
        <taxon>Metamonada</taxon>
        <taxon>Preaxostyla</taxon>
        <taxon>Oxymonadida</taxon>
        <taxon>Streblomastigidae</taxon>
        <taxon>Streblomastix</taxon>
    </lineage>
</organism>
<name>A0A5J4QMY1_9EUKA</name>
<evidence type="ECO:0000313" key="1">
    <source>
        <dbReference type="EMBL" id="KAA6321953.1"/>
    </source>
</evidence>
<reference evidence="1 2" key="1">
    <citation type="submission" date="2019-03" db="EMBL/GenBank/DDBJ databases">
        <title>Single cell metagenomics reveals metabolic interactions within the superorganism composed of flagellate Streblomastix strix and complex community of Bacteroidetes bacteria on its surface.</title>
        <authorList>
            <person name="Treitli S.C."/>
            <person name="Kolisko M."/>
            <person name="Husnik F."/>
            <person name="Keeling P."/>
            <person name="Hampl V."/>
        </authorList>
    </citation>
    <scope>NUCLEOTIDE SEQUENCE [LARGE SCALE GENOMIC DNA]</scope>
    <source>
        <strain evidence="1">ST1C</strain>
    </source>
</reference>
<protein>
    <submittedName>
        <fullName evidence="1">Uncharacterized protein</fullName>
    </submittedName>
</protein>
<proteinExistence type="predicted"/>
<dbReference type="Proteomes" id="UP000324800">
    <property type="component" value="Unassembled WGS sequence"/>
</dbReference>
<dbReference type="AlphaFoldDB" id="A0A5J4QMY1"/>
<evidence type="ECO:0000313" key="2">
    <source>
        <dbReference type="Proteomes" id="UP000324800"/>
    </source>
</evidence>
<accession>A0A5J4QMY1</accession>